<accession>A0ABQ5HG58</accession>
<evidence type="ECO:0000313" key="2">
    <source>
        <dbReference type="Proteomes" id="UP001151760"/>
    </source>
</evidence>
<dbReference type="Proteomes" id="UP001151760">
    <property type="component" value="Unassembled WGS sequence"/>
</dbReference>
<evidence type="ECO:0000313" key="1">
    <source>
        <dbReference type="EMBL" id="GJT86882.1"/>
    </source>
</evidence>
<name>A0ABQ5HG58_9ASTR</name>
<proteinExistence type="predicted"/>
<comment type="caution">
    <text evidence="1">The sequence shown here is derived from an EMBL/GenBank/DDBJ whole genome shotgun (WGS) entry which is preliminary data.</text>
</comment>
<gene>
    <name evidence="1" type="ORF">Tco_1068599</name>
</gene>
<protein>
    <submittedName>
        <fullName evidence="1">Uncharacterized protein</fullName>
    </submittedName>
</protein>
<sequence>MLHDPTQGILDAGGIFLYNTPNEAFKILDDKVLFKLDFTDDSQNNHEPKFVVSGGGSNIDPDHAILMEKFEVIVTKIDS</sequence>
<keyword evidence="2" id="KW-1185">Reference proteome</keyword>
<dbReference type="EMBL" id="BQNB010019589">
    <property type="protein sequence ID" value="GJT86882.1"/>
    <property type="molecule type" value="Genomic_DNA"/>
</dbReference>
<organism evidence="1 2">
    <name type="scientific">Tanacetum coccineum</name>
    <dbReference type="NCBI Taxonomy" id="301880"/>
    <lineage>
        <taxon>Eukaryota</taxon>
        <taxon>Viridiplantae</taxon>
        <taxon>Streptophyta</taxon>
        <taxon>Embryophyta</taxon>
        <taxon>Tracheophyta</taxon>
        <taxon>Spermatophyta</taxon>
        <taxon>Magnoliopsida</taxon>
        <taxon>eudicotyledons</taxon>
        <taxon>Gunneridae</taxon>
        <taxon>Pentapetalae</taxon>
        <taxon>asterids</taxon>
        <taxon>campanulids</taxon>
        <taxon>Asterales</taxon>
        <taxon>Asteraceae</taxon>
        <taxon>Asteroideae</taxon>
        <taxon>Anthemideae</taxon>
        <taxon>Anthemidinae</taxon>
        <taxon>Tanacetum</taxon>
    </lineage>
</organism>
<reference evidence="1" key="1">
    <citation type="journal article" date="2022" name="Int. J. Mol. Sci.">
        <title>Draft Genome of Tanacetum Coccineum: Genomic Comparison of Closely Related Tanacetum-Family Plants.</title>
        <authorList>
            <person name="Yamashiro T."/>
            <person name="Shiraishi A."/>
            <person name="Nakayama K."/>
            <person name="Satake H."/>
        </authorList>
    </citation>
    <scope>NUCLEOTIDE SEQUENCE</scope>
</reference>
<reference evidence="1" key="2">
    <citation type="submission" date="2022-01" db="EMBL/GenBank/DDBJ databases">
        <authorList>
            <person name="Yamashiro T."/>
            <person name="Shiraishi A."/>
            <person name="Satake H."/>
            <person name="Nakayama K."/>
        </authorList>
    </citation>
    <scope>NUCLEOTIDE SEQUENCE</scope>
</reference>